<sequence>MEISEEELPEVVRKNLNPGEKALHVLKKRKSLEAKPKRLVITNRGIMLVDEKIFGRYELSTVPYEKLERVTFKSGLISSEFAIEKEDGEILELSWLGKEESKKAIETIRDLLNKKAVEPVSIEKDKGLKSEKWVLTKPEETVGRYVSLGESKRSRDAFKRKGVAAEQAKTGKEKDPAEKLRDLKSLFEEGIISKEEYEAKRQKYLDKL</sequence>
<dbReference type="EMBL" id="LHXQ01000040">
    <property type="protein sequence ID" value="KXA94562.1"/>
    <property type="molecule type" value="Genomic_DNA"/>
</dbReference>
<dbReference type="Proteomes" id="UP000070155">
    <property type="component" value="Unassembled WGS sequence"/>
</dbReference>
<gene>
    <name evidence="3" type="ORF">AKJ36_02640</name>
</gene>
<proteinExistence type="predicted"/>
<dbReference type="InterPro" id="IPR018649">
    <property type="entry name" value="SHOCT"/>
</dbReference>
<evidence type="ECO:0000259" key="1">
    <source>
        <dbReference type="Pfam" id="PF09851"/>
    </source>
</evidence>
<evidence type="ECO:0000313" key="4">
    <source>
        <dbReference type="Proteomes" id="UP000070155"/>
    </source>
</evidence>
<evidence type="ECO:0000259" key="2">
    <source>
        <dbReference type="Pfam" id="PF14470"/>
    </source>
</evidence>
<feature type="domain" description="SHOCT" evidence="1">
    <location>
        <begin position="178"/>
        <end position="205"/>
    </location>
</feature>
<dbReference type="AlphaFoldDB" id="A0A133UK19"/>
<protein>
    <recommendedName>
        <fullName evidence="5">YokE-like PH domain-containing protein</fullName>
    </recommendedName>
</protein>
<evidence type="ECO:0008006" key="5">
    <source>
        <dbReference type="Google" id="ProtNLM"/>
    </source>
</evidence>
<dbReference type="Pfam" id="PF09851">
    <property type="entry name" value="SHOCT"/>
    <property type="match status" value="1"/>
</dbReference>
<evidence type="ECO:0000313" key="3">
    <source>
        <dbReference type="EMBL" id="KXA94562.1"/>
    </source>
</evidence>
<name>A0A133UK19_9EURY</name>
<comment type="caution">
    <text evidence="3">The sequence shown here is derived from an EMBL/GenBank/DDBJ whole genome shotgun (WGS) entry which is preliminary data.</text>
</comment>
<dbReference type="Pfam" id="PF14470">
    <property type="entry name" value="bPH_3"/>
    <property type="match status" value="1"/>
</dbReference>
<dbReference type="InterPro" id="IPR039519">
    <property type="entry name" value="YokE-like_PH"/>
</dbReference>
<keyword evidence="4" id="KW-1185">Reference proteome</keyword>
<reference evidence="3 4" key="1">
    <citation type="journal article" date="2016" name="Sci. Rep.">
        <title>Metabolic traits of an uncultured archaeal lineage -MSBL1- from brine pools of the Red Sea.</title>
        <authorList>
            <person name="Mwirichia R."/>
            <person name="Alam I."/>
            <person name="Rashid M."/>
            <person name="Vinu M."/>
            <person name="Ba-Alawi W."/>
            <person name="Anthony Kamau A."/>
            <person name="Kamanda Ngugi D."/>
            <person name="Goker M."/>
            <person name="Klenk H.P."/>
            <person name="Bajic V."/>
            <person name="Stingl U."/>
        </authorList>
    </citation>
    <scope>NUCLEOTIDE SEQUENCE [LARGE SCALE GENOMIC DNA]</scope>
    <source>
        <strain evidence="3">SCGC-AAA259I07</strain>
    </source>
</reference>
<accession>A0A133UK19</accession>
<feature type="domain" description="YokE-like PH" evidence="2">
    <location>
        <begin position="16"/>
        <end position="109"/>
    </location>
</feature>
<organism evidence="3 4">
    <name type="scientific">candidate division MSBL1 archaeon SCGC-AAA259I07</name>
    <dbReference type="NCBI Taxonomy" id="1698266"/>
    <lineage>
        <taxon>Archaea</taxon>
        <taxon>Methanobacteriati</taxon>
        <taxon>Methanobacteriota</taxon>
        <taxon>candidate division MSBL1</taxon>
    </lineage>
</organism>